<evidence type="ECO:0000313" key="3">
    <source>
        <dbReference type="Proteomes" id="UP000001631"/>
    </source>
</evidence>
<evidence type="ECO:0000256" key="1">
    <source>
        <dbReference type="SAM" id="MobiDB-lite"/>
    </source>
</evidence>
<organism evidence="2 3">
    <name type="scientific">Ajellomyces capsulatus (strain G186AR / H82 / ATCC MYA-2454 / RMSCC 2432)</name>
    <name type="common">Darling's disease fungus</name>
    <name type="synonym">Histoplasma capsulatum</name>
    <dbReference type="NCBI Taxonomy" id="447093"/>
    <lineage>
        <taxon>Eukaryota</taxon>
        <taxon>Fungi</taxon>
        <taxon>Dikarya</taxon>
        <taxon>Ascomycota</taxon>
        <taxon>Pezizomycotina</taxon>
        <taxon>Eurotiomycetes</taxon>
        <taxon>Eurotiomycetidae</taxon>
        <taxon>Onygenales</taxon>
        <taxon>Ajellomycetaceae</taxon>
        <taxon>Histoplasma</taxon>
    </lineage>
</organism>
<sequence length="127" mass="13504">MVTGGSPGFLKTSSARIGVGDNSRGESQCLSDGTRRQNGGEIVTGERRTDRQTAQAGLCHLPKVARSYLVCACPLLHCILIGAKLIAQGRWGETVKTILTTVMTTMGRKLLNPARSSGFTGLVDEKN</sequence>
<dbReference type="GeneID" id="69036684"/>
<dbReference type="AlphaFoldDB" id="C0NKI8"/>
<dbReference type="RefSeq" id="XP_045288860.1">
    <property type="nucleotide sequence ID" value="XM_045430717.1"/>
</dbReference>
<dbReference type="EMBL" id="GG663366">
    <property type="protein sequence ID" value="EEH08379.1"/>
    <property type="molecule type" value="Genomic_DNA"/>
</dbReference>
<dbReference type="Proteomes" id="UP000001631">
    <property type="component" value="Unassembled WGS sequence"/>
</dbReference>
<proteinExistence type="predicted"/>
<dbReference type="HOGENOM" id="CLU_1969910_0_0_1"/>
<feature type="region of interest" description="Disordered" evidence="1">
    <location>
        <begin position="12"/>
        <end position="49"/>
    </location>
</feature>
<keyword evidence="3" id="KW-1185">Reference proteome</keyword>
<gene>
    <name evidence="2" type="ORF">HCBG_03668</name>
</gene>
<accession>C0NKI8</accession>
<reference evidence="2" key="1">
    <citation type="submission" date="2009-02" db="EMBL/GenBank/DDBJ databases">
        <title>The Genome Sequence of Ajellomyces capsulatus strain G186AR.</title>
        <authorList>
            <consortium name="The Broad Institute Genome Sequencing Platform"/>
            <person name="Champion M."/>
            <person name="Cuomo C."/>
            <person name="Ma L.-J."/>
            <person name="Henn M.R."/>
            <person name="Sil A."/>
            <person name="Goldman B."/>
            <person name="Young S.K."/>
            <person name="Kodira C.D."/>
            <person name="Zeng Q."/>
            <person name="Koehrsen M."/>
            <person name="Alvarado L."/>
            <person name="Berlin A."/>
            <person name="Borenstein D."/>
            <person name="Chen Z."/>
            <person name="Engels R."/>
            <person name="Freedman E."/>
            <person name="Gellesch M."/>
            <person name="Goldberg J."/>
            <person name="Griggs A."/>
            <person name="Gujja S."/>
            <person name="Heiman D."/>
            <person name="Hepburn T."/>
            <person name="Howarth C."/>
            <person name="Jen D."/>
            <person name="Larson L."/>
            <person name="Lewis B."/>
            <person name="Mehta T."/>
            <person name="Park D."/>
            <person name="Pearson M."/>
            <person name="Roberts A."/>
            <person name="Saif S."/>
            <person name="Shea T."/>
            <person name="Shenoy N."/>
            <person name="Sisk P."/>
            <person name="Stolte C."/>
            <person name="Sykes S."/>
            <person name="Walk T."/>
            <person name="White J."/>
            <person name="Yandava C."/>
            <person name="Klein B."/>
            <person name="McEwen J.G."/>
            <person name="Puccia R."/>
            <person name="Goldman G.H."/>
            <person name="Felipe M.S."/>
            <person name="Nino-Vega G."/>
            <person name="San-Blas G."/>
            <person name="Taylor J."/>
            <person name="Mendoza L."/>
            <person name="Galagan J."/>
            <person name="Nusbaum C."/>
            <person name="Birren B."/>
        </authorList>
    </citation>
    <scope>NUCLEOTIDE SEQUENCE</scope>
    <source>
        <strain evidence="2">G186AR</strain>
    </source>
</reference>
<dbReference type="InParanoid" id="C0NKI8"/>
<evidence type="ECO:0000313" key="2">
    <source>
        <dbReference type="EMBL" id="EEH08379.1"/>
    </source>
</evidence>
<protein>
    <submittedName>
        <fullName evidence="2">Uncharacterized protein</fullName>
    </submittedName>
</protein>
<name>C0NKI8_AJECG</name>